<sequence length="59" mass="6468">MWCQEDLESRSGLSCPVNEGLECAGVLTGRPGRLCAQSSRPHTGYTEEFVRKQNVTDAP</sequence>
<protein>
    <submittedName>
        <fullName evidence="1">Uncharacterized protein</fullName>
    </submittedName>
</protein>
<keyword evidence="2" id="KW-1185">Reference proteome</keyword>
<evidence type="ECO:0000313" key="1">
    <source>
        <dbReference type="EMBL" id="ELK23937.1"/>
    </source>
</evidence>
<name>L5LCL0_MYODS</name>
<gene>
    <name evidence="1" type="ORF">MDA_GLEAN10001608</name>
</gene>
<reference evidence="2" key="1">
    <citation type="journal article" date="2013" name="Science">
        <title>Comparative analysis of bat genomes provides insight into the evolution of flight and immunity.</title>
        <authorList>
            <person name="Zhang G."/>
            <person name="Cowled C."/>
            <person name="Shi Z."/>
            <person name="Huang Z."/>
            <person name="Bishop-Lilly K.A."/>
            <person name="Fang X."/>
            <person name="Wynne J.W."/>
            <person name="Xiong Z."/>
            <person name="Baker M.L."/>
            <person name="Zhao W."/>
            <person name="Tachedjian M."/>
            <person name="Zhu Y."/>
            <person name="Zhou P."/>
            <person name="Jiang X."/>
            <person name="Ng J."/>
            <person name="Yang L."/>
            <person name="Wu L."/>
            <person name="Xiao J."/>
            <person name="Feng Y."/>
            <person name="Chen Y."/>
            <person name="Sun X."/>
            <person name="Zhang Y."/>
            <person name="Marsh G.A."/>
            <person name="Crameri G."/>
            <person name="Broder C.C."/>
            <person name="Frey K.G."/>
            <person name="Wang L.F."/>
            <person name="Wang J."/>
        </authorList>
    </citation>
    <scope>NUCLEOTIDE SEQUENCE [LARGE SCALE GENOMIC DNA]</scope>
</reference>
<organism evidence="1 2">
    <name type="scientific">Myotis davidii</name>
    <name type="common">David's myotis</name>
    <dbReference type="NCBI Taxonomy" id="225400"/>
    <lineage>
        <taxon>Eukaryota</taxon>
        <taxon>Metazoa</taxon>
        <taxon>Chordata</taxon>
        <taxon>Craniata</taxon>
        <taxon>Vertebrata</taxon>
        <taxon>Euteleostomi</taxon>
        <taxon>Mammalia</taxon>
        <taxon>Eutheria</taxon>
        <taxon>Laurasiatheria</taxon>
        <taxon>Chiroptera</taxon>
        <taxon>Yangochiroptera</taxon>
        <taxon>Vespertilionidae</taxon>
        <taxon>Myotis</taxon>
    </lineage>
</organism>
<accession>L5LCL0</accession>
<dbReference type="EMBL" id="KB113171">
    <property type="protein sequence ID" value="ELK23937.1"/>
    <property type="molecule type" value="Genomic_DNA"/>
</dbReference>
<dbReference type="AlphaFoldDB" id="L5LCL0"/>
<evidence type="ECO:0000313" key="2">
    <source>
        <dbReference type="Proteomes" id="UP000010556"/>
    </source>
</evidence>
<proteinExistence type="predicted"/>
<dbReference type="Proteomes" id="UP000010556">
    <property type="component" value="Unassembled WGS sequence"/>
</dbReference>